<accession>A0A919RHZ5</accession>
<dbReference type="AlphaFoldDB" id="A0A919RHZ5"/>
<dbReference type="Proteomes" id="UP000606172">
    <property type="component" value="Unassembled WGS sequence"/>
</dbReference>
<protein>
    <recommendedName>
        <fullName evidence="4">Secreted protein</fullName>
    </recommendedName>
</protein>
<keyword evidence="1" id="KW-0732">Signal</keyword>
<evidence type="ECO:0000256" key="1">
    <source>
        <dbReference type="SAM" id="SignalP"/>
    </source>
</evidence>
<evidence type="ECO:0000313" key="2">
    <source>
        <dbReference type="EMBL" id="GII92184.1"/>
    </source>
</evidence>
<reference evidence="2" key="1">
    <citation type="submission" date="2021-01" db="EMBL/GenBank/DDBJ databases">
        <title>Whole genome shotgun sequence of Sinosporangium siamense NBRC 109515.</title>
        <authorList>
            <person name="Komaki H."/>
            <person name="Tamura T."/>
        </authorList>
    </citation>
    <scope>NUCLEOTIDE SEQUENCE</scope>
    <source>
        <strain evidence="2">NBRC 109515</strain>
    </source>
</reference>
<evidence type="ECO:0000313" key="3">
    <source>
        <dbReference type="Proteomes" id="UP000606172"/>
    </source>
</evidence>
<feature type="chain" id="PRO_5037575803" description="Secreted protein" evidence="1">
    <location>
        <begin position="31"/>
        <end position="107"/>
    </location>
</feature>
<proteinExistence type="predicted"/>
<gene>
    <name evidence="2" type="ORF">Ssi02_24150</name>
</gene>
<evidence type="ECO:0008006" key="4">
    <source>
        <dbReference type="Google" id="ProtNLM"/>
    </source>
</evidence>
<dbReference type="EMBL" id="BOOW01000014">
    <property type="protein sequence ID" value="GII92184.1"/>
    <property type="molecule type" value="Genomic_DNA"/>
</dbReference>
<feature type="signal peptide" evidence="1">
    <location>
        <begin position="1"/>
        <end position="30"/>
    </location>
</feature>
<comment type="caution">
    <text evidence="2">The sequence shown here is derived from an EMBL/GenBank/DDBJ whole genome shotgun (WGS) entry which is preliminary data.</text>
</comment>
<sequence>MRMRKHAATLLAGTLFTIAALLGGASPAQADPYACSSGTDYTPSVRSWSYCDYGTRQHRVAVWFTFANPHVGGFSWWEYGPCVNPGQRSEHTPSSLGALSAVYSVSC</sequence>
<name>A0A919RHZ5_9ACTN</name>
<keyword evidence="3" id="KW-1185">Reference proteome</keyword>
<organism evidence="2 3">
    <name type="scientific">Sinosporangium siamense</name>
    <dbReference type="NCBI Taxonomy" id="1367973"/>
    <lineage>
        <taxon>Bacteria</taxon>
        <taxon>Bacillati</taxon>
        <taxon>Actinomycetota</taxon>
        <taxon>Actinomycetes</taxon>
        <taxon>Streptosporangiales</taxon>
        <taxon>Streptosporangiaceae</taxon>
        <taxon>Sinosporangium</taxon>
    </lineage>
</organism>